<accession>A0AAN7PRY5</accession>
<dbReference type="GO" id="GO:0032447">
    <property type="term" value="P:protein urmylation"/>
    <property type="evidence" value="ECO:0007669"/>
    <property type="project" value="UniProtKB-UniRule"/>
</dbReference>
<dbReference type="GO" id="GO:0016779">
    <property type="term" value="F:nucleotidyltransferase activity"/>
    <property type="evidence" value="ECO:0007669"/>
    <property type="project" value="UniProtKB-UniRule"/>
</dbReference>
<name>A0AAN7PRY5_9COLE</name>
<keyword evidence="2 3" id="KW-0819">tRNA processing</keyword>
<dbReference type="HAMAP" id="MF_03054">
    <property type="entry name" value="CTU2"/>
    <property type="match status" value="1"/>
</dbReference>
<dbReference type="Pfam" id="PF10288">
    <property type="entry name" value="CTU2"/>
    <property type="match status" value="1"/>
</dbReference>
<dbReference type="InterPro" id="IPR019407">
    <property type="entry name" value="CTU2"/>
</dbReference>
<reference evidence="5" key="1">
    <citation type="submission" date="2023-01" db="EMBL/GenBank/DDBJ databases">
        <title>Key to firefly adult light organ development and bioluminescence: homeobox transcription factors regulate luciferase expression and transportation to peroxisome.</title>
        <authorList>
            <person name="Fu X."/>
        </authorList>
    </citation>
    <scope>NUCLEOTIDE SEQUENCE [LARGE SCALE GENOMIC DNA]</scope>
</reference>
<proteinExistence type="inferred from homology"/>
<dbReference type="GO" id="GO:0000049">
    <property type="term" value="F:tRNA binding"/>
    <property type="evidence" value="ECO:0007669"/>
    <property type="project" value="InterPro"/>
</dbReference>
<gene>
    <name evidence="4" type="ORF">RN001_011586</name>
</gene>
<evidence type="ECO:0000313" key="5">
    <source>
        <dbReference type="Proteomes" id="UP001353858"/>
    </source>
</evidence>
<dbReference type="AlphaFoldDB" id="A0AAN7PRY5"/>
<dbReference type="EMBL" id="JARPUR010000005">
    <property type="protein sequence ID" value="KAK4875164.1"/>
    <property type="molecule type" value="Genomic_DNA"/>
</dbReference>
<evidence type="ECO:0000256" key="1">
    <source>
        <dbReference type="ARBA" id="ARBA00022490"/>
    </source>
</evidence>
<dbReference type="GO" id="GO:0016783">
    <property type="term" value="F:sulfurtransferase activity"/>
    <property type="evidence" value="ECO:0007669"/>
    <property type="project" value="TreeGrafter"/>
</dbReference>
<dbReference type="GO" id="GO:0002143">
    <property type="term" value="P:tRNA wobble position uridine thiolation"/>
    <property type="evidence" value="ECO:0007669"/>
    <property type="project" value="TreeGrafter"/>
</dbReference>
<evidence type="ECO:0000256" key="3">
    <source>
        <dbReference type="HAMAP-Rule" id="MF_03054"/>
    </source>
</evidence>
<comment type="similarity">
    <text evidence="3">Belongs to the CTU2/NCS2 family.</text>
</comment>
<comment type="caution">
    <text evidence="4">The sequence shown here is derived from an EMBL/GenBank/DDBJ whole genome shotgun (WGS) entry which is preliminary data.</text>
</comment>
<organism evidence="4 5">
    <name type="scientific">Aquatica leii</name>
    <dbReference type="NCBI Taxonomy" id="1421715"/>
    <lineage>
        <taxon>Eukaryota</taxon>
        <taxon>Metazoa</taxon>
        <taxon>Ecdysozoa</taxon>
        <taxon>Arthropoda</taxon>
        <taxon>Hexapoda</taxon>
        <taxon>Insecta</taxon>
        <taxon>Pterygota</taxon>
        <taxon>Neoptera</taxon>
        <taxon>Endopterygota</taxon>
        <taxon>Coleoptera</taxon>
        <taxon>Polyphaga</taxon>
        <taxon>Elateriformia</taxon>
        <taxon>Elateroidea</taxon>
        <taxon>Lampyridae</taxon>
        <taxon>Luciolinae</taxon>
        <taxon>Aquatica</taxon>
    </lineage>
</organism>
<dbReference type="SUPFAM" id="SSF52402">
    <property type="entry name" value="Adenine nucleotide alpha hydrolases-like"/>
    <property type="match status" value="1"/>
</dbReference>
<dbReference type="InterPro" id="IPR014729">
    <property type="entry name" value="Rossmann-like_a/b/a_fold"/>
</dbReference>
<sequence length="405" mass="45728">MCNVGDDVEEEKAKFMQARTTVNLKNSVCVKCRTAKPQVVLQNQYPYCKDCFLSATVHKFKALLGKNRIAHPNEKVLIYHKTGHASTALLHFLRTGLDLTTPKKIRFEPILLFVEGDFKLSVQQRRLILQQVSEEAQRFGFRINYVCLTQYILDSTQLSSLICDKFDDVLIKENDAASIAGIMKKPNVTTQTEIIKLYEQRLLVDVAKFLNCKCIFTPDLGIDIASQLLTNVCLGRGEHIVFDTGTVDSRDSEVTILKPLRNFTIKEIALYNFFNGLEPVRFLAENVNPYKSIQNLMQKFVSDLQENYPATISTIVRTGDKLGVNKNVGEAKCLLCKAPLGTKPDTLSSSEATNFSHWVSTQTPNCGVSVRDRSKHILEAFNNADYGKYCFSCNQIQPFLCLREV</sequence>
<dbReference type="Gene3D" id="3.40.50.620">
    <property type="entry name" value="HUPs"/>
    <property type="match status" value="1"/>
</dbReference>
<comment type="pathway">
    <text evidence="3">tRNA modification; 5-methoxycarbonylmethyl-2-thiouridine-tRNA biosynthesis.</text>
</comment>
<comment type="subcellular location">
    <subcellularLocation>
        <location evidence="3">Cytoplasm</location>
    </subcellularLocation>
</comment>
<evidence type="ECO:0000313" key="4">
    <source>
        <dbReference type="EMBL" id="KAK4875164.1"/>
    </source>
</evidence>
<dbReference type="PANTHER" id="PTHR20882:SF14">
    <property type="entry name" value="CYTOPLASMIC TRNA 2-THIOLATION PROTEIN 2"/>
    <property type="match status" value="1"/>
</dbReference>
<comment type="function">
    <text evidence="3">Plays a central role in 2-thiolation of mcm(5)S(2)U at tRNA wobble positions of tRNA(Lys), tRNA(Glu) and tRNA(Gln). May act by forming a heterodimer with NCS6/CTU1 that ligates sulfur from thiocarboxylated URM1 onto the uridine of tRNAs at wobble position.</text>
</comment>
<dbReference type="PANTHER" id="PTHR20882">
    <property type="entry name" value="CYTOPLASMIC TRNA 2-THIOLATION PROTEIN 2"/>
    <property type="match status" value="1"/>
</dbReference>
<keyword evidence="1 3" id="KW-0963">Cytoplasm</keyword>
<protein>
    <recommendedName>
        <fullName evidence="3">Cytoplasmic tRNA 2-thiolation protein 2</fullName>
    </recommendedName>
</protein>
<evidence type="ECO:0000256" key="2">
    <source>
        <dbReference type="ARBA" id="ARBA00022694"/>
    </source>
</evidence>
<dbReference type="GO" id="GO:0005829">
    <property type="term" value="C:cytosol"/>
    <property type="evidence" value="ECO:0007669"/>
    <property type="project" value="TreeGrafter"/>
</dbReference>
<dbReference type="Proteomes" id="UP001353858">
    <property type="component" value="Unassembled WGS sequence"/>
</dbReference>
<keyword evidence="5" id="KW-1185">Reference proteome</keyword>